<dbReference type="Pfam" id="PF08241">
    <property type="entry name" value="Methyltransf_11"/>
    <property type="match status" value="1"/>
</dbReference>
<feature type="domain" description="Methyltransferase type 11" evidence="1">
    <location>
        <begin position="51"/>
        <end position="142"/>
    </location>
</feature>
<reference evidence="2 3" key="1">
    <citation type="submission" date="2017-09" db="EMBL/GenBank/DDBJ databases">
        <authorList>
            <person name="Ehlers B."/>
            <person name="Leendertz F.H."/>
        </authorList>
    </citation>
    <scope>NUCLEOTIDE SEQUENCE [LARGE SCALE GENOMIC DNA]</scope>
    <source>
        <strain evidence="2 3">DSM 18289</strain>
    </source>
</reference>
<dbReference type="Gene3D" id="3.40.50.150">
    <property type="entry name" value="Vaccinia Virus protein VP39"/>
    <property type="match status" value="1"/>
</dbReference>
<dbReference type="OrthoDB" id="9795634at2"/>
<dbReference type="CDD" id="cd02440">
    <property type="entry name" value="AdoMet_MTases"/>
    <property type="match status" value="1"/>
</dbReference>
<evidence type="ECO:0000313" key="2">
    <source>
        <dbReference type="EMBL" id="SNZ19185.1"/>
    </source>
</evidence>
<dbReference type="RefSeq" id="WP_097153548.1">
    <property type="nucleotide sequence ID" value="NZ_OBEL01000002.1"/>
</dbReference>
<dbReference type="InterPro" id="IPR013216">
    <property type="entry name" value="Methyltransf_11"/>
</dbReference>
<evidence type="ECO:0000313" key="3">
    <source>
        <dbReference type="Proteomes" id="UP000219439"/>
    </source>
</evidence>
<dbReference type="PANTHER" id="PTHR43591">
    <property type="entry name" value="METHYLTRANSFERASE"/>
    <property type="match status" value="1"/>
</dbReference>
<organism evidence="2 3">
    <name type="scientific">Cohaesibacter gelatinilyticus</name>
    <dbReference type="NCBI Taxonomy" id="372072"/>
    <lineage>
        <taxon>Bacteria</taxon>
        <taxon>Pseudomonadati</taxon>
        <taxon>Pseudomonadota</taxon>
        <taxon>Alphaproteobacteria</taxon>
        <taxon>Hyphomicrobiales</taxon>
        <taxon>Cohaesibacteraceae</taxon>
    </lineage>
</organism>
<keyword evidence="2" id="KW-0808">Transferase</keyword>
<protein>
    <submittedName>
        <fullName evidence="2">Methyltransferase domain-containing protein</fullName>
    </submittedName>
</protein>
<dbReference type="Proteomes" id="UP000219439">
    <property type="component" value="Unassembled WGS sequence"/>
</dbReference>
<dbReference type="SUPFAM" id="SSF53335">
    <property type="entry name" value="S-adenosyl-L-methionine-dependent methyltransferases"/>
    <property type="match status" value="1"/>
</dbReference>
<dbReference type="EMBL" id="OBEL01000002">
    <property type="protein sequence ID" value="SNZ19185.1"/>
    <property type="molecule type" value="Genomic_DNA"/>
</dbReference>
<dbReference type="InterPro" id="IPR029063">
    <property type="entry name" value="SAM-dependent_MTases_sf"/>
</dbReference>
<proteinExistence type="predicted"/>
<dbReference type="AlphaFoldDB" id="A0A285PBS9"/>
<name>A0A285PBS9_9HYPH</name>
<evidence type="ECO:0000259" key="1">
    <source>
        <dbReference type="Pfam" id="PF08241"/>
    </source>
</evidence>
<dbReference type="GO" id="GO:0032259">
    <property type="term" value="P:methylation"/>
    <property type="evidence" value="ECO:0007669"/>
    <property type="project" value="UniProtKB-KW"/>
</dbReference>
<gene>
    <name evidence="2" type="ORF">SAMN06265368_2265</name>
</gene>
<keyword evidence="3" id="KW-1185">Reference proteome</keyword>
<keyword evidence="2" id="KW-0489">Methyltransferase</keyword>
<accession>A0A285PBS9</accession>
<sequence>MTAIDTSSLYDASAEDYSRAHARWLKYAGGEAQCAFEGAVTALLRPGMRLLDVACGTGTVARRLISETIGDIEIVLLDASPKMLAHCRDIPATRLTACMKNLPFETDAFDLLTCAWGIETLIDPRPALGEFVRATRPGGHVCLVFCADRPSQFLIGRALRHNVSRSGRGNFLSHTNLHKLARQAGARHVQTLNCSGPAAAMILHI</sequence>
<dbReference type="GO" id="GO:0008757">
    <property type="term" value="F:S-adenosylmethionine-dependent methyltransferase activity"/>
    <property type="evidence" value="ECO:0007669"/>
    <property type="project" value="InterPro"/>
</dbReference>